<dbReference type="GO" id="GO:0006629">
    <property type="term" value="P:lipid metabolic process"/>
    <property type="evidence" value="ECO:0007669"/>
    <property type="project" value="UniProtKB-KW"/>
</dbReference>
<keyword evidence="1" id="KW-0443">Lipid metabolism</keyword>
<evidence type="ECO:0000313" key="4">
    <source>
        <dbReference type="EMBL" id="ALK44279.1"/>
    </source>
</evidence>
<dbReference type="GO" id="GO:0008233">
    <property type="term" value="F:peptidase activity"/>
    <property type="evidence" value="ECO:0007669"/>
    <property type="project" value="UniProtKB-KW"/>
</dbReference>
<proteinExistence type="predicted"/>
<name>A0A0P0LEA7_9GAMM</name>
<dbReference type="InterPro" id="IPR002641">
    <property type="entry name" value="PNPLA_dom"/>
</dbReference>
<organism evidence="4">
    <name type="scientific">Colwellia sp. C1</name>
    <dbReference type="NCBI Taxonomy" id="1737566"/>
    <lineage>
        <taxon>Bacteria</taxon>
        <taxon>Pseudomonadati</taxon>
        <taxon>Pseudomonadota</taxon>
        <taxon>Gammaproteobacteria</taxon>
        <taxon>Alteromonadales</taxon>
        <taxon>Colwelliaceae</taxon>
        <taxon>Colwellia</taxon>
    </lineage>
</organism>
<dbReference type="SUPFAM" id="SSF52151">
    <property type="entry name" value="FabD/lysophospholipase-like"/>
    <property type="match status" value="1"/>
</dbReference>
<dbReference type="Gene3D" id="3.40.1090.10">
    <property type="entry name" value="Cytosolic phospholipase A2 catalytic domain"/>
    <property type="match status" value="1"/>
</dbReference>
<dbReference type="PROSITE" id="PS51635">
    <property type="entry name" value="PNPLA"/>
    <property type="match status" value="1"/>
</dbReference>
<dbReference type="GO" id="GO:0006508">
    <property type="term" value="P:proteolysis"/>
    <property type="evidence" value="ECO:0007669"/>
    <property type="project" value="UniProtKB-KW"/>
</dbReference>
<reference evidence="4" key="1">
    <citation type="submission" date="2015-08" db="EMBL/GenBank/DDBJ databases">
        <title>Partial sequence of psychrophilic Colwellia sp.</title>
        <authorList>
            <person name="Pankowski J.A."/>
            <person name="Leong J.S."/>
            <person name="Nano F.E."/>
        </authorList>
    </citation>
    <scope>NUCLEOTIDE SEQUENCE</scope>
    <source>
        <strain evidence="4">C1</strain>
    </source>
</reference>
<comment type="caution">
    <text evidence="2">Lacks conserved residue(s) required for the propagation of feature annotation.</text>
</comment>
<evidence type="ECO:0000256" key="1">
    <source>
        <dbReference type="ARBA" id="ARBA00023098"/>
    </source>
</evidence>
<evidence type="ECO:0000256" key="2">
    <source>
        <dbReference type="PROSITE-ProRule" id="PRU01161"/>
    </source>
</evidence>
<sequence length="103" mass="11484">MLRRDTMVEKVVPILASGGTRLPAHLGVLHALNKLQIKFDNIVGVSSGSIITNLFAFGLSVEDIKEIVSITDYTQFTGFSFFKLIPNTTIRYRLPNRIKNCSD</sequence>
<dbReference type="InterPro" id="IPR016035">
    <property type="entry name" value="Acyl_Trfase/lysoPLipase"/>
</dbReference>
<accession>A0A0P0LEA7</accession>
<dbReference type="EMBL" id="KT428295">
    <property type="protein sequence ID" value="ALK44279.1"/>
    <property type="molecule type" value="Genomic_DNA"/>
</dbReference>
<keyword evidence="4" id="KW-0378">Hydrolase</keyword>
<feature type="domain" description="PNPLA" evidence="3">
    <location>
        <begin position="13"/>
        <end position="103"/>
    </location>
</feature>
<dbReference type="AlphaFoldDB" id="A0A0P0LEA7"/>
<feature type="short sequence motif" description="GXSXG" evidence="2">
    <location>
        <begin position="44"/>
        <end position="48"/>
    </location>
</feature>
<protein>
    <submittedName>
        <fullName evidence="4">Serine protease</fullName>
    </submittedName>
</protein>
<dbReference type="Pfam" id="PF01734">
    <property type="entry name" value="Patatin"/>
    <property type="match status" value="1"/>
</dbReference>
<keyword evidence="4" id="KW-0645">Protease</keyword>
<evidence type="ECO:0000259" key="3">
    <source>
        <dbReference type="PROSITE" id="PS51635"/>
    </source>
</evidence>